<feature type="transmembrane region" description="Helical" evidence="1">
    <location>
        <begin position="57"/>
        <end position="79"/>
    </location>
</feature>
<evidence type="ECO:0008006" key="4">
    <source>
        <dbReference type="Google" id="ProtNLM"/>
    </source>
</evidence>
<sequence length="211" mass="22953">MSAQNGEEIMARLQDDREAVVERFTPTSGRVSGWAALALSVTVVVAAVAYRDEGFPMWVGAAALLVGVLAWAAMLRPALWVTEEHLVMRNLGETVHIRLAAVEEMAVRQVLAVRAADRRLVSTVLGRTWRKTVTSRRDPSAADGPREGMGYVDWAEHRIRELVDAARERAGVTAGSREQLALPDAVRREPAAVPLALIGVALVLLVVSLFL</sequence>
<evidence type="ECO:0000256" key="1">
    <source>
        <dbReference type="SAM" id="Phobius"/>
    </source>
</evidence>
<feature type="transmembrane region" description="Helical" evidence="1">
    <location>
        <begin position="191"/>
        <end position="210"/>
    </location>
</feature>
<accession>A0ABT1L320</accession>
<protein>
    <recommendedName>
        <fullName evidence="4">PH domain-containing protein</fullName>
    </recommendedName>
</protein>
<dbReference type="EMBL" id="JANARS010000015">
    <property type="protein sequence ID" value="MCP3424428.1"/>
    <property type="molecule type" value="Genomic_DNA"/>
</dbReference>
<evidence type="ECO:0000313" key="2">
    <source>
        <dbReference type="EMBL" id="MCP3424428.1"/>
    </source>
</evidence>
<gene>
    <name evidence="2" type="ORF">NCI01_21725</name>
</gene>
<organism evidence="2 3">
    <name type="scientific">Nocardioides pinisoli</name>
    <dbReference type="NCBI Taxonomy" id="2950279"/>
    <lineage>
        <taxon>Bacteria</taxon>
        <taxon>Bacillati</taxon>
        <taxon>Actinomycetota</taxon>
        <taxon>Actinomycetes</taxon>
        <taxon>Propionibacteriales</taxon>
        <taxon>Nocardioidaceae</taxon>
        <taxon>Nocardioides</taxon>
    </lineage>
</organism>
<comment type="caution">
    <text evidence="2">The sequence shown here is derived from an EMBL/GenBank/DDBJ whole genome shotgun (WGS) entry which is preliminary data.</text>
</comment>
<proteinExistence type="predicted"/>
<name>A0ABT1L320_9ACTN</name>
<dbReference type="Proteomes" id="UP001204524">
    <property type="component" value="Unassembled WGS sequence"/>
</dbReference>
<evidence type="ECO:0000313" key="3">
    <source>
        <dbReference type="Proteomes" id="UP001204524"/>
    </source>
</evidence>
<keyword evidence="3" id="KW-1185">Reference proteome</keyword>
<keyword evidence="1" id="KW-0812">Transmembrane</keyword>
<feature type="transmembrane region" description="Helical" evidence="1">
    <location>
        <begin position="31"/>
        <end position="50"/>
    </location>
</feature>
<reference evidence="2 3" key="1">
    <citation type="submission" date="2022-06" db="EMBL/GenBank/DDBJ databases">
        <authorList>
            <person name="So Y."/>
        </authorList>
    </citation>
    <scope>NUCLEOTIDE SEQUENCE [LARGE SCALE GENOMIC DNA]</scope>
    <source>
        <strain evidence="2 3">STR3</strain>
    </source>
</reference>
<keyword evidence="1" id="KW-1133">Transmembrane helix</keyword>
<keyword evidence="1" id="KW-0472">Membrane</keyword>